<accession>W1NP66</accession>
<keyword evidence="4" id="KW-0378">Hydrolase</keyword>
<reference evidence="10" key="1">
    <citation type="journal article" date="2013" name="Science">
        <title>The Amborella genome and the evolution of flowering plants.</title>
        <authorList>
            <consortium name="Amborella Genome Project"/>
        </authorList>
    </citation>
    <scope>NUCLEOTIDE SEQUENCE [LARGE SCALE GENOMIC DNA]</scope>
</reference>
<dbReference type="KEGG" id="atr:18426232"/>
<dbReference type="GO" id="GO:0005576">
    <property type="term" value="C:extracellular region"/>
    <property type="evidence" value="ECO:0000318"/>
    <property type="project" value="GO_Central"/>
</dbReference>
<keyword evidence="10" id="KW-1185">Reference proteome</keyword>
<evidence type="ECO:0000256" key="1">
    <source>
        <dbReference type="ARBA" id="ARBA00007447"/>
    </source>
</evidence>
<keyword evidence="2" id="KW-0645">Protease</keyword>
<dbReference type="SUPFAM" id="SSF50630">
    <property type="entry name" value="Acid proteases"/>
    <property type="match status" value="1"/>
</dbReference>
<dbReference type="GO" id="GO:0006508">
    <property type="term" value="P:proteolysis"/>
    <property type="evidence" value="ECO:0007669"/>
    <property type="project" value="UniProtKB-KW"/>
</dbReference>
<sequence>MATLMALSLCVLLLSLPVCSLSRPLSHSSPSSSFKVALIHRDSPYSPIHDPSASPSDLFRLSAKFSISRIRHLRSVLTGKSSLSKFESEVKVGPFEYLMRIGIGTPAELQWLIADTGSDLTWTQCLPCFNCFEQKAPIFDPKSSSTYRSLNCSSTLCQALTNDRECGVSSCQYHYEYQDGSATSGKLSTESFTFETPKSTLSSLKPSISAIPSSSPSTSPIKSTASATFSNDQGTGAIIKDLGFGCSSSTTGTFGKNGEAGLVGLGGGPLSLISQLGNSISNKFSYCLASRHDKNATSVLNFGENANISGLNVSSTPIMNFENFPTFYFLNLSDISVGEKRLGIPTGTFDLTPSGDGGFFIDSGTTMTLLPIDAVRLLLDEFNDIIDFPSIVNPPSPFEICYIVPDSSNITGLPDITFHFSGDADWKMGPSNIFYPLHENVICPVIVNSPAAGPSIFGNWQQQNTVVEYDLGEKRLSFAPADCRSYREL</sequence>
<feature type="chain" id="PRO_5004807345" description="Peptidase A1 domain-containing protein" evidence="7">
    <location>
        <begin position="23"/>
        <end position="489"/>
    </location>
</feature>
<evidence type="ECO:0000313" key="10">
    <source>
        <dbReference type="Proteomes" id="UP000017836"/>
    </source>
</evidence>
<dbReference type="InterPro" id="IPR032799">
    <property type="entry name" value="TAXi_C"/>
</dbReference>
<dbReference type="AlphaFoldDB" id="W1NP66"/>
<dbReference type="PANTHER" id="PTHR47967">
    <property type="entry name" value="OS07G0603500 PROTEIN-RELATED"/>
    <property type="match status" value="1"/>
</dbReference>
<dbReference type="InterPro" id="IPR021109">
    <property type="entry name" value="Peptidase_aspartic_dom_sf"/>
</dbReference>
<dbReference type="Proteomes" id="UP000017836">
    <property type="component" value="Unassembled WGS sequence"/>
</dbReference>
<dbReference type="GO" id="GO:0004190">
    <property type="term" value="F:aspartic-type endopeptidase activity"/>
    <property type="evidence" value="ECO:0000318"/>
    <property type="project" value="GO_Central"/>
</dbReference>
<dbReference type="PANTHER" id="PTHR47967:SF128">
    <property type="entry name" value="ASPARTIC PROTEINASE CDR1-LIKE"/>
    <property type="match status" value="1"/>
</dbReference>
<protein>
    <recommendedName>
        <fullName evidence="8">Peptidase A1 domain-containing protein</fullName>
    </recommendedName>
</protein>
<dbReference type="InterPro" id="IPR032861">
    <property type="entry name" value="TAXi_N"/>
</dbReference>
<name>W1NP66_AMBTC</name>
<dbReference type="EMBL" id="KI395483">
    <property type="protein sequence ID" value="ERM98231.1"/>
    <property type="molecule type" value="Genomic_DNA"/>
</dbReference>
<dbReference type="FunFam" id="2.40.70.10:FF:000033">
    <property type="entry name" value="Aspartyl protease family protein"/>
    <property type="match status" value="1"/>
</dbReference>
<evidence type="ECO:0000313" key="9">
    <source>
        <dbReference type="EMBL" id="ERM98231.1"/>
    </source>
</evidence>
<evidence type="ECO:0000256" key="6">
    <source>
        <dbReference type="SAM" id="MobiDB-lite"/>
    </source>
</evidence>
<evidence type="ECO:0000256" key="5">
    <source>
        <dbReference type="ARBA" id="ARBA00023180"/>
    </source>
</evidence>
<evidence type="ECO:0000259" key="8">
    <source>
        <dbReference type="PROSITE" id="PS51767"/>
    </source>
</evidence>
<dbReference type="CDD" id="cd05476">
    <property type="entry name" value="pepsin_A_like_plant"/>
    <property type="match status" value="1"/>
</dbReference>
<feature type="signal peptide" evidence="7">
    <location>
        <begin position="1"/>
        <end position="22"/>
    </location>
</feature>
<evidence type="ECO:0000256" key="7">
    <source>
        <dbReference type="SAM" id="SignalP"/>
    </source>
</evidence>
<dbReference type="Gene3D" id="2.40.70.10">
    <property type="entry name" value="Acid Proteases"/>
    <property type="match status" value="2"/>
</dbReference>
<keyword evidence="5" id="KW-0325">Glycoprotein</keyword>
<organism evidence="9 10">
    <name type="scientific">Amborella trichopoda</name>
    <dbReference type="NCBI Taxonomy" id="13333"/>
    <lineage>
        <taxon>Eukaryota</taxon>
        <taxon>Viridiplantae</taxon>
        <taxon>Streptophyta</taxon>
        <taxon>Embryophyta</taxon>
        <taxon>Tracheophyta</taxon>
        <taxon>Spermatophyta</taxon>
        <taxon>Magnoliopsida</taxon>
        <taxon>Amborellales</taxon>
        <taxon>Amborellaceae</taxon>
        <taxon>Amborella</taxon>
    </lineage>
</organism>
<feature type="region of interest" description="Disordered" evidence="6">
    <location>
        <begin position="208"/>
        <end position="227"/>
    </location>
</feature>
<keyword evidence="3" id="KW-0064">Aspartyl protease</keyword>
<dbReference type="eggNOG" id="KOG1339">
    <property type="taxonomic scope" value="Eukaryota"/>
</dbReference>
<evidence type="ECO:0000256" key="4">
    <source>
        <dbReference type="ARBA" id="ARBA00022801"/>
    </source>
</evidence>
<dbReference type="HOGENOM" id="CLU_005738_1_3_1"/>
<dbReference type="PROSITE" id="PS51767">
    <property type="entry name" value="PEPTIDASE_A1"/>
    <property type="match status" value="1"/>
</dbReference>
<dbReference type="Gramene" id="ERM98231">
    <property type="protein sequence ID" value="ERM98231"/>
    <property type="gene ID" value="AMTR_s00095p00154910"/>
</dbReference>
<dbReference type="InterPro" id="IPR051708">
    <property type="entry name" value="Plant_Aspart_Prot_A1"/>
</dbReference>
<dbReference type="Pfam" id="PF14541">
    <property type="entry name" value="TAXi_C"/>
    <property type="match status" value="1"/>
</dbReference>
<evidence type="ECO:0000256" key="2">
    <source>
        <dbReference type="ARBA" id="ARBA00022670"/>
    </source>
</evidence>
<keyword evidence="7" id="KW-0732">Signal</keyword>
<dbReference type="Pfam" id="PF14543">
    <property type="entry name" value="TAXi_N"/>
    <property type="match status" value="2"/>
</dbReference>
<gene>
    <name evidence="9" type="ORF">AMTR_s00095p00154910</name>
</gene>
<comment type="similarity">
    <text evidence="1">Belongs to the peptidase A1 family.</text>
</comment>
<dbReference type="MEROPS" id="A01.069"/>
<feature type="domain" description="Peptidase A1" evidence="8">
    <location>
        <begin position="97"/>
        <end position="479"/>
    </location>
</feature>
<dbReference type="OMA" id="CSIEAQK"/>
<evidence type="ECO:0000256" key="3">
    <source>
        <dbReference type="ARBA" id="ARBA00022750"/>
    </source>
</evidence>
<dbReference type="InterPro" id="IPR034161">
    <property type="entry name" value="Pepsin-like_plant"/>
</dbReference>
<proteinExistence type="inferred from homology"/>
<dbReference type="OrthoDB" id="2747330at2759"/>
<dbReference type="InterPro" id="IPR033121">
    <property type="entry name" value="PEPTIDASE_A1"/>
</dbReference>